<keyword evidence="3" id="KW-1185">Reference proteome</keyword>
<comment type="caution">
    <text evidence="2">The sequence shown here is derived from an EMBL/GenBank/DDBJ whole genome shotgun (WGS) entry which is preliminary data.</text>
</comment>
<dbReference type="OrthoDB" id="9794761at2"/>
<feature type="transmembrane region" description="Helical" evidence="1">
    <location>
        <begin position="102"/>
        <end position="120"/>
    </location>
</feature>
<organism evidence="2 3">
    <name type="scientific">Hallerella succinigenes</name>
    <dbReference type="NCBI Taxonomy" id="1896222"/>
    <lineage>
        <taxon>Bacteria</taxon>
        <taxon>Pseudomonadati</taxon>
        <taxon>Fibrobacterota</taxon>
        <taxon>Fibrobacteria</taxon>
        <taxon>Fibrobacterales</taxon>
        <taxon>Fibrobacteraceae</taxon>
        <taxon>Hallerella</taxon>
    </lineage>
</organism>
<dbReference type="Pfam" id="PF00756">
    <property type="entry name" value="Esterase"/>
    <property type="match status" value="1"/>
</dbReference>
<dbReference type="EMBL" id="PGEX01000001">
    <property type="protein sequence ID" value="PJJ42681.1"/>
    <property type="molecule type" value="Genomic_DNA"/>
</dbReference>
<dbReference type="InterPro" id="IPR000801">
    <property type="entry name" value="Esterase-like"/>
</dbReference>
<accession>A0A2M9AAB7</accession>
<evidence type="ECO:0000313" key="2">
    <source>
        <dbReference type="EMBL" id="PJJ42681.1"/>
    </source>
</evidence>
<keyword evidence="1" id="KW-1133">Transmembrane helix</keyword>
<evidence type="ECO:0000313" key="3">
    <source>
        <dbReference type="Proteomes" id="UP000231134"/>
    </source>
</evidence>
<dbReference type="RefSeq" id="WP_100426527.1">
    <property type="nucleotide sequence ID" value="NZ_PGEX01000001.1"/>
</dbReference>
<sequence>MQIANKELEIFAAKSENAPLVIVNCFEDEGETIYRQVQSQTDKDFSFAAIHGINCCTELTPWKCSALRKKEPDFGDGAKAYLSELTEKILPEIQRRIPAPSFSILAGYSLCGLFAVYAAFTSNAFKRIVCASGSLWYPGFLEFCKAYEPSAKIDRISFSLGDKESLSQNPVYATVKTNTLEIQSIFQESGVTATFTEFSGNHFFEADKRLAKGITSVL</sequence>
<keyword evidence="1" id="KW-0472">Membrane</keyword>
<dbReference type="Gene3D" id="3.40.50.1820">
    <property type="entry name" value="alpha/beta hydrolase"/>
    <property type="match status" value="1"/>
</dbReference>
<dbReference type="SUPFAM" id="SSF53474">
    <property type="entry name" value="alpha/beta-Hydrolases"/>
    <property type="match status" value="1"/>
</dbReference>
<evidence type="ECO:0008006" key="4">
    <source>
        <dbReference type="Google" id="ProtNLM"/>
    </source>
</evidence>
<evidence type="ECO:0000256" key="1">
    <source>
        <dbReference type="SAM" id="Phobius"/>
    </source>
</evidence>
<keyword evidence="1" id="KW-0812">Transmembrane</keyword>
<name>A0A2M9AAB7_9BACT</name>
<gene>
    <name evidence="2" type="ORF">BGX16_2723</name>
</gene>
<dbReference type="Proteomes" id="UP000231134">
    <property type="component" value="Unassembled WGS sequence"/>
</dbReference>
<dbReference type="AlphaFoldDB" id="A0A2M9AAB7"/>
<dbReference type="InterPro" id="IPR029058">
    <property type="entry name" value="AB_hydrolase_fold"/>
</dbReference>
<proteinExistence type="predicted"/>
<protein>
    <recommendedName>
        <fullName evidence="4">Esterase</fullName>
    </recommendedName>
</protein>
<reference evidence="2 3" key="1">
    <citation type="submission" date="2017-11" db="EMBL/GenBank/DDBJ databases">
        <title>Animal gut microbial communities from fecal samples from Wisconsin, USA.</title>
        <authorList>
            <person name="Neumann A."/>
        </authorList>
    </citation>
    <scope>NUCLEOTIDE SEQUENCE [LARGE SCALE GENOMIC DNA]</scope>
    <source>
        <strain evidence="2 3">UWS3</strain>
    </source>
</reference>